<proteinExistence type="predicted"/>
<evidence type="ECO:0000313" key="2">
    <source>
        <dbReference type="Proteomes" id="UP000255423"/>
    </source>
</evidence>
<dbReference type="PROSITE" id="PS51257">
    <property type="entry name" value="PROKAR_LIPOPROTEIN"/>
    <property type="match status" value="1"/>
</dbReference>
<dbReference type="Proteomes" id="UP000255423">
    <property type="component" value="Unassembled WGS sequence"/>
</dbReference>
<accession>A0A380S8Z4</accession>
<organism evidence="1 2">
    <name type="scientific">Fibrobacter succinogenes</name>
    <name type="common">Bacteroides succinogenes</name>
    <dbReference type="NCBI Taxonomy" id="833"/>
    <lineage>
        <taxon>Bacteria</taxon>
        <taxon>Pseudomonadati</taxon>
        <taxon>Fibrobacterota</taxon>
        <taxon>Fibrobacteria</taxon>
        <taxon>Fibrobacterales</taxon>
        <taxon>Fibrobacteraceae</taxon>
        <taxon>Fibrobacter</taxon>
    </lineage>
</organism>
<protein>
    <recommendedName>
        <fullName evidence="3">Lipoprotein</fullName>
    </recommendedName>
</protein>
<reference evidence="1 2" key="1">
    <citation type="submission" date="2017-08" db="EMBL/GenBank/DDBJ databases">
        <authorList>
            <person name="de Groot N.N."/>
        </authorList>
    </citation>
    <scope>NUCLEOTIDE SEQUENCE [LARGE SCALE GENOMIC DNA]</scope>
    <source>
        <strain evidence="1 2">HM2</strain>
    </source>
</reference>
<dbReference type="RefSeq" id="WP_109573460.1">
    <property type="nucleotide sequence ID" value="NZ_UHJL01000004.1"/>
</dbReference>
<name>A0A380S8Z4_FIBSU</name>
<sequence>MKFASLKHYLEFAGIAGIAASLTACSGINDSWEVKGGGFIKYSIDNGEEITQELERDDVEIPFIRNRHHYLLVTFPSERSENNHQLSIMVNEPKLAQNSAVQSYTWIQIDGTPKAFLTGDNNYVTIDQKDDTKWTANINLHFTDCRHGMCDESLPPILFKGRLHYWIAEDDR</sequence>
<evidence type="ECO:0008006" key="3">
    <source>
        <dbReference type="Google" id="ProtNLM"/>
    </source>
</evidence>
<evidence type="ECO:0000313" key="1">
    <source>
        <dbReference type="EMBL" id="SUQ25788.1"/>
    </source>
</evidence>
<dbReference type="AlphaFoldDB" id="A0A380S8Z4"/>
<gene>
    <name evidence="1" type="ORF">SAMN05661053_2581</name>
</gene>
<dbReference type="EMBL" id="UHJL01000004">
    <property type="protein sequence ID" value="SUQ25788.1"/>
    <property type="molecule type" value="Genomic_DNA"/>
</dbReference>